<dbReference type="EMBL" id="LR026963">
    <property type="protein sequence ID" value="VBB68725.1"/>
    <property type="molecule type" value="Genomic_DNA"/>
</dbReference>
<evidence type="ECO:0000313" key="2">
    <source>
        <dbReference type="EMBL" id="VBB68725.1"/>
    </source>
</evidence>
<feature type="transmembrane region" description="Helical" evidence="1">
    <location>
        <begin position="215"/>
        <end position="239"/>
    </location>
</feature>
<dbReference type="SUPFAM" id="SSF81442">
    <property type="entry name" value="Cytochrome c oxidase subunit I-like"/>
    <property type="match status" value="1"/>
</dbReference>
<feature type="transmembrane region" description="Helical" evidence="1">
    <location>
        <begin position="147"/>
        <end position="168"/>
    </location>
</feature>
<feature type="transmembrane region" description="Helical" evidence="1">
    <location>
        <begin position="386"/>
        <end position="408"/>
    </location>
</feature>
<reference evidence="2" key="1">
    <citation type="submission" date="2018-10" db="EMBL/GenBank/DDBJ databases">
        <authorList>
            <person name="Gruber-Vodicka H."/>
            <person name="Jaeckle O."/>
        </authorList>
    </citation>
    <scope>NUCLEOTIDE SEQUENCE</scope>
</reference>
<keyword evidence="1" id="KW-0472">Membrane</keyword>
<feature type="transmembrane region" description="Helical" evidence="1">
    <location>
        <begin position="105"/>
        <end position="127"/>
    </location>
</feature>
<keyword evidence="1" id="KW-1133">Transmembrane helix</keyword>
<evidence type="ECO:0000256" key="1">
    <source>
        <dbReference type="SAM" id="Phobius"/>
    </source>
</evidence>
<sequence>MQPEQAPKAFVARTVSVLGPALTRELNGWVGLAVAALAVAGLLALVAVIARTPGLREFLPWPWQDFFPKIVITHVDFSIIIWFLSILAALALLATARVTGGKPRWPALGPFGLIAVAIGFTLVLVSFLFNLGDASLNNYVPVLMHPLFYTGLGGLAIGVAGVLIRLLRSLPGNTVGSFEHGVAATGTTFLIALLCFCLAWTALPAGTERALAHERLFWGGGHILQFVNTMLMLVSWRVLTEQAVAREIPHYWFVGTLWSLTAAAASGILLYGAFDVLSSEYREAFTQLLGYGLSLPPTVLVVMTTVRLIQERPVWQDISTLALLLSLLLFVVGGMLGYFLGVSDTRIPSHYHAVISGVNLAVMGLTFTLFLPLLQRPCPTPQAIRWSLLLYGGGQLILSGGMFAAGIAGVPRKTAGLEQNIDTTVKHVYMVVYGAGGLIAIIGGLLFVWMAAKCLLSQQKISDAG</sequence>
<dbReference type="AlphaFoldDB" id="A0A484H5Y8"/>
<feature type="transmembrane region" description="Helical" evidence="1">
    <location>
        <begin position="180"/>
        <end position="203"/>
    </location>
</feature>
<keyword evidence="2" id="KW-0560">Oxidoreductase</keyword>
<accession>A0A484H5Y8</accession>
<dbReference type="GO" id="GO:0016020">
    <property type="term" value="C:membrane"/>
    <property type="evidence" value="ECO:0007669"/>
    <property type="project" value="InterPro"/>
</dbReference>
<gene>
    <name evidence="2" type="ORF">RIEGSTA812A_PEG_198</name>
</gene>
<feature type="transmembrane region" description="Helical" evidence="1">
    <location>
        <begin position="428"/>
        <end position="452"/>
    </location>
</feature>
<dbReference type="GO" id="GO:0020037">
    <property type="term" value="F:heme binding"/>
    <property type="evidence" value="ECO:0007669"/>
    <property type="project" value="InterPro"/>
</dbReference>
<feature type="transmembrane region" description="Helical" evidence="1">
    <location>
        <begin position="251"/>
        <end position="274"/>
    </location>
</feature>
<proteinExistence type="predicted"/>
<dbReference type="EC" id="1.9.3.1" evidence="2"/>
<feature type="transmembrane region" description="Helical" evidence="1">
    <location>
        <begin position="70"/>
        <end position="93"/>
    </location>
</feature>
<protein>
    <submittedName>
        <fullName evidence="2">Cytochrome c oxidase (B(O/a)3-type) chain I</fullName>
        <ecNumber evidence="2">1.9.3.1</ecNumber>
    </submittedName>
</protein>
<dbReference type="InterPro" id="IPR000883">
    <property type="entry name" value="Cyt_C_Oxase_1"/>
</dbReference>
<feature type="transmembrane region" description="Helical" evidence="1">
    <location>
        <begin position="29"/>
        <end position="50"/>
    </location>
</feature>
<keyword evidence="1" id="KW-0812">Transmembrane</keyword>
<dbReference type="GO" id="GO:0009060">
    <property type="term" value="P:aerobic respiration"/>
    <property type="evidence" value="ECO:0007669"/>
    <property type="project" value="InterPro"/>
</dbReference>
<feature type="transmembrane region" description="Helical" evidence="1">
    <location>
        <begin position="289"/>
        <end position="309"/>
    </location>
</feature>
<dbReference type="Gene3D" id="1.20.210.10">
    <property type="entry name" value="Cytochrome c oxidase-like, subunit I domain"/>
    <property type="match status" value="1"/>
</dbReference>
<dbReference type="Pfam" id="PF00115">
    <property type="entry name" value="COX1"/>
    <property type="match status" value="1"/>
</dbReference>
<organism evidence="2">
    <name type="scientific">invertebrate metagenome</name>
    <dbReference type="NCBI Taxonomy" id="1711999"/>
    <lineage>
        <taxon>unclassified sequences</taxon>
        <taxon>metagenomes</taxon>
        <taxon>organismal metagenomes</taxon>
    </lineage>
</organism>
<feature type="transmembrane region" description="Helical" evidence="1">
    <location>
        <begin position="321"/>
        <end position="341"/>
    </location>
</feature>
<name>A0A484H5Y8_9ZZZZ</name>
<feature type="transmembrane region" description="Helical" evidence="1">
    <location>
        <begin position="353"/>
        <end position="374"/>
    </location>
</feature>
<dbReference type="InterPro" id="IPR036927">
    <property type="entry name" value="Cyt_c_oxase-like_su1_sf"/>
</dbReference>
<dbReference type="GO" id="GO:0016491">
    <property type="term" value="F:oxidoreductase activity"/>
    <property type="evidence" value="ECO:0007669"/>
    <property type="project" value="UniProtKB-KW"/>
</dbReference>
<dbReference type="GO" id="GO:0004129">
    <property type="term" value="F:cytochrome-c oxidase activity"/>
    <property type="evidence" value="ECO:0007669"/>
    <property type="project" value="InterPro"/>
</dbReference>